<dbReference type="AlphaFoldDB" id="A0A922CL40"/>
<reference evidence="2" key="2">
    <citation type="submission" date="2020-12" db="EMBL/GenBank/DDBJ databases">
        <authorList>
            <person name="Kanost M."/>
        </authorList>
    </citation>
    <scope>NUCLEOTIDE SEQUENCE</scope>
</reference>
<organism evidence="2 3">
    <name type="scientific">Manduca sexta</name>
    <name type="common">Tobacco hawkmoth</name>
    <name type="synonym">Tobacco hornworm</name>
    <dbReference type="NCBI Taxonomy" id="7130"/>
    <lineage>
        <taxon>Eukaryota</taxon>
        <taxon>Metazoa</taxon>
        <taxon>Ecdysozoa</taxon>
        <taxon>Arthropoda</taxon>
        <taxon>Hexapoda</taxon>
        <taxon>Insecta</taxon>
        <taxon>Pterygota</taxon>
        <taxon>Neoptera</taxon>
        <taxon>Endopterygota</taxon>
        <taxon>Lepidoptera</taxon>
        <taxon>Glossata</taxon>
        <taxon>Ditrysia</taxon>
        <taxon>Bombycoidea</taxon>
        <taxon>Sphingidae</taxon>
        <taxon>Sphinginae</taxon>
        <taxon>Sphingini</taxon>
        <taxon>Manduca</taxon>
    </lineage>
</organism>
<gene>
    <name evidence="2" type="ORF">O3G_MSEX006858</name>
</gene>
<evidence type="ECO:0000313" key="3">
    <source>
        <dbReference type="Proteomes" id="UP000791440"/>
    </source>
</evidence>
<evidence type="ECO:0000313" key="2">
    <source>
        <dbReference type="EMBL" id="KAG6450965.1"/>
    </source>
</evidence>
<reference evidence="2" key="1">
    <citation type="journal article" date="2016" name="Insect Biochem. Mol. Biol.">
        <title>Multifaceted biological insights from a draft genome sequence of the tobacco hornworm moth, Manduca sexta.</title>
        <authorList>
            <person name="Kanost M.R."/>
            <person name="Arrese E.L."/>
            <person name="Cao X."/>
            <person name="Chen Y.R."/>
            <person name="Chellapilla S."/>
            <person name="Goldsmith M.R."/>
            <person name="Grosse-Wilde E."/>
            <person name="Heckel D.G."/>
            <person name="Herndon N."/>
            <person name="Jiang H."/>
            <person name="Papanicolaou A."/>
            <person name="Qu J."/>
            <person name="Soulages J.L."/>
            <person name="Vogel H."/>
            <person name="Walters J."/>
            <person name="Waterhouse R.M."/>
            <person name="Ahn S.J."/>
            <person name="Almeida F.C."/>
            <person name="An C."/>
            <person name="Aqrawi P."/>
            <person name="Bretschneider A."/>
            <person name="Bryant W.B."/>
            <person name="Bucks S."/>
            <person name="Chao H."/>
            <person name="Chevignon G."/>
            <person name="Christen J.M."/>
            <person name="Clarke D.F."/>
            <person name="Dittmer N.T."/>
            <person name="Ferguson L.C.F."/>
            <person name="Garavelou S."/>
            <person name="Gordon K.H.J."/>
            <person name="Gunaratna R.T."/>
            <person name="Han Y."/>
            <person name="Hauser F."/>
            <person name="He Y."/>
            <person name="Heidel-Fischer H."/>
            <person name="Hirsh A."/>
            <person name="Hu Y."/>
            <person name="Jiang H."/>
            <person name="Kalra D."/>
            <person name="Klinner C."/>
            <person name="Konig C."/>
            <person name="Kovar C."/>
            <person name="Kroll A.R."/>
            <person name="Kuwar S.S."/>
            <person name="Lee S.L."/>
            <person name="Lehman R."/>
            <person name="Li K."/>
            <person name="Li Z."/>
            <person name="Liang H."/>
            <person name="Lovelace S."/>
            <person name="Lu Z."/>
            <person name="Mansfield J.H."/>
            <person name="McCulloch K.J."/>
            <person name="Mathew T."/>
            <person name="Morton B."/>
            <person name="Muzny D.M."/>
            <person name="Neunemann D."/>
            <person name="Ongeri F."/>
            <person name="Pauchet Y."/>
            <person name="Pu L.L."/>
            <person name="Pyrousis I."/>
            <person name="Rao X.J."/>
            <person name="Redding A."/>
            <person name="Roesel C."/>
            <person name="Sanchez-Gracia A."/>
            <person name="Schaack S."/>
            <person name="Shukla A."/>
            <person name="Tetreau G."/>
            <person name="Wang Y."/>
            <person name="Xiong G.H."/>
            <person name="Traut W."/>
            <person name="Walsh T.K."/>
            <person name="Worley K.C."/>
            <person name="Wu D."/>
            <person name="Wu W."/>
            <person name="Wu Y.Q."/>
            <person name="Zhang X."/>
            <person name="Zou Z."/>
            <person name="Zucker H."/>
            <person name="Briscoe A.D."/>
            <person name="Burmester T."/>
            <person name="Clem R.J."/>
            <person name="Feyereisen R."/>
            <person name="Grimmelikhuijzen C.J.P."/>
            <person name="Hamodrakas S.J."/>
            <person name="Hansson B.S."/>
            <person name="Huguet E."/>
            <person name="Jermiin L.S."/>
            <person name="Lan Q."/>
            <person name="Lehman H.K."/>
            <person name="Lorenzen M."/>
            <person name="Merzendorfer H."/>
            <person name="Michalopoulos I."/>
            <person name="Morton D.B."/>
            <person name="Muthukrishnan S."/>
            <person name="Oakeshott J.G."/>
            <person name="Palmer W."/>
            <person name="Park Y."/>
            <person name="Passarelli A.L."/>
            <person name="Rozas J."/>
            <person name="Schwartz L.M."/>
            <person name="Smith W."/>
            <person name="Southgate A."/>
            <person name="Vilcinskas A."/>
            <person name="Vogt R."/>
            <person name="Wang P."/>
            <person name="Werren J."/>
            <person name="Yu X.Q."/>
            <person name="Zhou J.J."/>
            <person name="Brown S.J."/>
            <person name="Scherer S.E."/>
            <person name="Richards S."/>
            <person name="Blissard G.W."/>
        </authorList>
    </citation>
    <scope>NUCLEOTIDE SEQUENCE</scope>
</reference>
<keyword evidence="1" id="KW-1133">Transmembrane helix</keyword>
<name>A0A922CL40_MANSE</name>
<protein>
    <submittedName>
        <fullName evidence="2">Uncharacterized protein</fullName>
    </submittedName>
</protein>
<feature type="transmembrane region" description="Helical" evidence="1">
    <location>
        <begin position="12"/>
        <end position="33"/>
    </location>
</feature>
<keyword evidence="1" id="KW-0812">Transmembrane</keyword>
<keyword evidence="1" id="KW-0472">Membrane</keyword>
<sequence>MLWYRRQLSKLLRIAALLLFYLTVYFVISFAIAPEVTVSFINEDIRVGDKYVLMYLVAPKTAPFTDAEGAEVFDPACGKCYITNNRGFLPLKEYDAVLSLEDRRLSAESFGEKNYIIETTRGCIRNKLKGCVREPRIRSAEETFNLCGLCKHLHAMRERKV</sequence>
<dbReference type="Proteomes" id="UP000791440">
    <property type="component" value="Unassembled WGS sequence"/>
</dbReference>
<dbReference type="EMBL" id="JH668396">
    <property type="protein sequence ID" value="KAG6450965.1"/>
    <property type="molecule type" value="Genomic_DNA"/>
</dbReference>
<proteinExistence type="predicted"/>
<keyword evidence="3" id="KW-1185">Reference proteome</keyword>
<comment type="caution">
    <text evidence="2">The sequence shown here is derived from an EMBL/GenBank/DDBJ whole genome shotgun (WGS) entry which is preliminary data.</text>
</comment>
<evidence type="ECO:0000256" key="1">
    <source>
        <dbReference type="SAM" id="Phobius"/>
    </source>
</evidence>
<accession>A0A922CL40</accession>